<dbReference type="InterPro" id="IPR036388">
    <property type="entry name" value="WH-like_DNA-bd_sf"/>
</dbReference>
<keyword evidence="2" id="KW-0805">Transcription regulation</keyword>
<evidence type="ECO:0000313" key="7">
    <source>
        <dbReference type="EMBL" id="MBB6048331.1"/>
    </source>
</evidence>
<name>A0A7W9W4T9_ARMRO</name>
<gene>
    <name evidence="7" type="ORF">HNQ39_000093</name>
</gene>
<dbReference type="Proteomes" id="UP000520814">
    <property type="component" value="Unassembled WGS sequence"/>
</dbReference>
<evidence type="ECO:0000256" key="3">
    <source>
        <dbReference type="ARBA" id="ARBA00023082"/>
    </source>
</evidence>
<comment type="similarity">
    <text evidence="1">Belongs to the sigma-70 factor family. ECF subfamily.</text>
</comment>
<dbReference type="GO" id="GO:0003677">
    <property type="term" value="F:DNA binding"/>
    <property type="evidence" value="ECO:0007669"/>
    <property type="project" value="InterPro"/>
</dbReference>
<dbReference type="GO" id="GO:0016987">
    <property type="term" value="F:sigma factor activity"/>
    <property type="evidence" value="ECO:0007669"/>
    <property type="project" value="UniProtKB-KW"/>
</dbReference>
<accession>A0A7W9W4T9</accession>
<protein>
    <submittedName>
        <fullName evidence="7">RNA polymerase sigma-70 factor (ECF subfamily)</fullName>
    </submittedName>
</protein>
<comment type="caution">
    <text evidence="7">The sequence shown here is derived from an EMBL/GenBank/DDBJ whole genome shotgun (WGS) entry which is preliminary data.</text>
</comment>
<dbReference type="InterPro" id="IPR007627">
    <property type="entry name" value="RNA_pol_sigma70_r2"/>
</dbReference>
<feature type="domain" description="RNA polymerase sigma-70 region 2" evidence="5">
    <location>
        <begin position="20"/>
        <end position="87"/>
    </location>
</feature>
<dbReference type="Gene3D" id="1.10.10.10">
    <property type="entry name" value="Winged helix-like DNA-binding domain superfamily/Winged helix DNA-binding domain"/>
    <property type="match status" value="1"/>
</dbReference>
<proteinExistence type="inferred from homology"/>
<evidence type="ECO:0000313" key="8">
    <source>
        <dbReference type="Proteomes" id="UP000520814"/>
    </source>
</evidence>
<sequence>MLGELLTRRHEGRLELKTVFDAHKDRVFSTALACLSGDQAAAEDATQEVFVRLSSKLGQFRGEAKLTTWLHRVTVNICRDELRRRQRAQRLVPEPAAVSEFSARRELHEALESLPEALRAPILLRYFEGLSYDEIADALGCPSGTVATRLHRGLKRLEKYLGEEPSSP</sequence>
<dbReference type="Pfam" id="PF04542">
    <property type="entry name" value="Sigma70_r2"/>
    <property type="match status" value="1"/>
</dbReference>
<keyword evidence="3" id="KW-0731">Sigma factor</keyword>
<dbReference type="InterPro" id="IPR039425">
    <property type="entry name" value="RNA_pol_sigma-70-like"/>
</dbReference>
<evidence type="ECO:0000256" key="4">
    <source>
        <dbReference type="ARBA" id="ARBA00023163"/>
    </source>
</evidence>
<dbReference type="PANTHER" id="PTHR43133:SF51">
    <property type="entry name" value="RNA POLYMERASE SIGMA FACTOR"/>
    <property type="match status" value="1"/>
</dbReference>
<dbReference type="GO" id="GO:0006352">
    <property type="term" value="P:DNA-templated transcription initiation"/>
    <property type="evidence" value="ECO:0007669"/>
    <property type="project" value="InterPro"/>
</dbReference>
<feature type="domain" description="RNA polymerase sigma factor 70 region 4 type 2" evidence="6">
    <location>
        <begin position="104"/>
        <end position="157"/>
    </location>
</feature>
<evidence type="ECO:0000259" key="6">
    <source>
        <dbReference type="Pfam" id="PF08281"/>
    </source>
</evidence>
<evidence type="ECO:0000259" key="5">
    <source>
        <dbReference type="Pfam" id="PF04542"/>
    </source>
</evidence>
<keyword evidence="4" id="KW-0804">Transcription</keyword>
<dbReference type="Pfam" id="PF08281">
    <property type="entry name" value="Sigma70_r4_2"/>
    <property type="match status" value="1"/>
</dbReference>
<evidence type="ECO:0000256" key="2">
    <source>
        <dbReference type="ARBA" id="ARBA00023015"/>
    </source>
</evidence>
<dbReference type="CDD" id="cd06171">
    <property type="entry name" value="Sigma70_r4"/>
    <property type="match status" value="1"/>
</dbReference>
<dbReference type="SUPFAM" id="SSF88659">
    <property type="entry name" value="Sigma3 and sigma4 domains of RNA polymerase sigma factors"/>
    <property type="match status" value="1"/>
</dbReference>
<keyword evidence="8" id="KW-1185">Reference proteome</keyword>
<dbReference type="AlphaFoldDB" id="A0A7W9W4T9"/>
<dbReference type="EMBL" id="JACHGW010000001">
    <property type="protein sequence ID" value="MBB6048331.1"/>
    <property type="molecule type" value="Genomic_DNA"/>
</dbReference>
<dbReference type="RefSeq" id="WP_184191824.1">
    <property type="nucleotide sequence ID" value="NZ_JACHGW010000001.1"/>
</dbReference>
<dbReference type="Gene3D" id="1.10.1740.10">
    <property type="match status" value="1"/>
</dbReference>
<dbReference type="SUPFAM" id="SSF88946">
    <property type="entry name" value="Sigma2 domain of RNA polymerase sigma factors"/>
    <property type="match status" value="1"/>
</dbReference>
<organism evidence="7 8">
    <name type="scientific">Armatimonas rosea</name>
    <dbReference type="NCBI Taxonomy" id="685828"/>
    <lineage>
        <taxon>Bacteria</taxon>
        <taxon>Bacillati</taxon>
        <taxon>Armatimonadota</taxon>
        <taxon>Armatimonadia</taxon>
        <taxon>Armatimonadales</taxon>
        <taxon>Armatimonadaceae</taxon>
        <taxon>Armatimonas</taxon>
    </lineage>
</organism>
<dbReference type="InterPro" id="IPR013324">
    <property type="entry name" value="RNA_pol_sigma_r3/r4-like"/>
</dbReference>
<dbReference type="InterPro" id="IPR013249">
    <property type="entry name" value="RNA_pol_sigma70_r4_t2"/>
</dbReference>
<evidence type="ECO:0000256" key="1">
    <source>
        <dbReference type="ARBA" id="ARBA00010641"/>
    </source>
</evidence>
<dbReference type="PANTHER" id="PTHR43133">
    <property type="entry name" value="RNA POLYMERASE ECF-TYPE SIGMA FACTO"/>
    <property type="match status" value="1"/>
</dbReference>
<dbReference type="InterPro" id="IPR014284">
    <property type="entry name" value="RNA_pol_sigma-70_dom"/>
</dbReference>
<dbReference type="NCBIfam" id="TIGR02937">
    <property type="entry name" value="sigma70-ECF"/>
    <property type="match status" value="1"/>
</dbReference>
<dbReference type="InterPro" id="IPR013325">
    <property type="entry name" value="RNA_pol_sigma_r2"/>
</dbReference>
<reference evidence="7 8" key="1">
    <citation type="submission" date="2020-08" db="EMBL/GenBank/DDBJ databases">
        <title>Genomic Encyclopedia of Type Strains, Phase IV (KMG-IV): sequencing the most valuable type-strain genomes for metagenomic binning, comparative biology and taxonomic classification.</title>
        <authorList>
            <person name="Goeker M."/>
        </authorList>
    </citation>
    <scope>NUCLEOTIDE SEQUENCE [LARGE SCALE GENOMIC DNA]</scope>
    <source>
        <strain evidence="7 8">DSM 23562</strain>
    </source>
</reference>